<dbReference type="GeneID" id="300574308"/>
<keyword evidence="3" id="KW-1185">Reference proteome</keyword>
<dbReference type="PANTHER" id="PTHR35870">
    <property type="entry name" value="PROTEIN, PUTATIVE (AFU_ORTHOLOGUE AFUA_5G03330)-RELATED"/>
    <property type="match status" value="1"/>
</dbReference>
<protein>
    <submittedName>
        <fullName evidence="2">Oxidoreductase AflY</fullName>
    </submittedName>
</protein>
<dbReference type="Proteomes" id="UP001642720">
    <property type="component" value="Unassembled WGS sequence"/>
</dbReference>
<comment type="caution">
    <text evidence="2">The sequence shown here is derived from an EMBL/GenBank/DDBJ whole genome shotgun (WGS) entry which is preliminary data.</text>
</comment>
<accession>A0ABY2HB62</accession>
<sequence>MALVSSTLLSRTRPIISRLQLARQGTTSSIPFTLIQIRAVATMATPWQIRVSPDNTGILKWKQTEEAAAKVSELLQKDLEGTHHLLSLYATGASPSTLEKAYAGNDSYQISAKQFNPDVVKELKSGWSEGSPYLGKGDHYPDFLKFFQDEIADKGWEKVLQEYVFKGDERSEAIYGRLFAGFLHPLIQLMYGLEWKQPAIIAEGLAQAAVHENRVGGFLTKVEQAASSSPSSSSSSLINNKTPLPEIFETVIRQHSEKLATSARFGDSNKIYDGVFVRAPDEALELLKHVTVGEGELEEKTAEMAHTCAYVAAAAAFHPPNAPKFDFFLIHHLNSVPFFVTLLSFPWLTPAQKARALEWKIRLDIVQYVARGCPPLRLESIKRFTPKDASESSSVTKPEDLLPRFHAIMDDGHTIKVVRALLIARELSRRFADRPWIRFADEETWLNVHRLLLESREGRFGASMWVRSAGFEEAWEDVPKEE</sequence>
<reference evidence="2 3" key="1">
    <citation type="submission" date="2018-01" db="EMBL/GenBank/DDBJ databases">
        <title>Genome characterization of the sugarcane-associated fungus Trichoderma ghanense CCMA-1212 and their application in lignocelulose bioconversion.</title>
        <authorList>
            <person name="Steindorff A.S."/>
            <person name="Mendes T.D."/>
            <person name="Vilela E.S.D."/>
            <person name="Rodrigues D.S."/>
            <person name="Formighieri E.F."/>
            <person name="Melo I.S."/>
            <person name="Favaro L.C.L."/>
        </authorList>
    </citation>
    <scope>NUCLEOTIDE SEQUENCE [LARGE SCALE GENOMIC DNA]</scope>
    <source>
        <strain evidence="2 3">CCMA-1212</strain>
    </source>
</reference>
<dbReference type="EMBL" id="PPTA01000003">
    <property type="protein sequence ID" value="TFB05007.1"/>
    <property type="molecule type" value="Genomic_DNA"/>
</dbReference>
<evidence type="ECO:0000256" key="1">
    <source>
        <dbReference type="ARBA" id="ARBA00023002"/>
    </source>
</evidence>
<name>A0ABY2HB62_9HYPO</name>
<evidence type="ECO:0000313" key="3">
    <source>
        <dbReference type="Proteomes" id="UP001642720"/>
    </source>
</evidence>
<dbReference type="InterPro" id="IPR025337">
    <property type="entry name" value="Questin_oxidase-like"/>
</dbReference>
<dbReference type="RefSeq" id="XP_073561208.1">
    <property type="nucleotide sequence ID" value="XM_073699858.1"/>
</dbReference>
<dbReference type="Pfam" id="PF14027">
    <property type="entry name" value="Questin_oxidase"/>
    <property type="match status" value="1"/>
</dbReference>
<keyword evidence="1" id="KW-0560">Oxidoreductase</keyword>
<gene>
    <name evidence="2" type="ORF">CCMA1212_002476</name>
</gene>
<organism evidence="2 3">
    <name type="scientific">Trichoderma ghanense</name>
    <dbReference type="NCBI Taxonomy" id="65468"/>
    <lineage>
        <taxon>Eukaryota</taxon>
        <taxon>Fungi</taxon>
        <taxon>Dikarya</taxon>
        <taxon>Ascomycota</taxon>
        <taxon>Pezizomycotina</taxon>
        <taxon>Sordariomycetes</taxon>
        <taxon>Hypocreomycetidae</taxon>
        <taxon>Hypocreales</taxon>
        <taxon>Hypocreaceae</taxon>
        <taxon>Trichoderma</taxon>
    </lineage>
</organism>
<dbReference type="PANTHER" id="PTHR35870:SF1">
    <property type="entry name" value="PROTEIN, PUTATIVE (AFU_ORTHOLOGUE AFUA_5G03330)-RELATED"/>
    <property type="match status" value="1"/>
</dbReference>
<proteinExistence type="predicted"/>
<evidence type="ECO:0000313" key="2">
    <source>
        <dbReference type="EMBL" id="TFB05007.1"/>
    </source>
</evidence>